<dbReference type="WBParaSite" id="JU765_v2.g3199.t1">
    <property type="protein sequence ID" value="JU765_v2.g3199.t1"/>
    <property type="gene ID" value="JU765_v2.g3199"/>
</dbReference>
<evidence type="ECO:0000313" key="1">
    <source>
        <dbReference type="Proteomes" id="UP000887576"/>
    </source>
</evidence>
<protein>
    <submittedName>
        <fullName evidence="2">Decapping nuclease</fullName>
    </submittedName>
</protein>
<sequence>MAQNGNVFISLNLSWDSKRRRVVSNNHPIPGQQPKYLEEFPLNGKKFDLNSNYKSNWNADRELGDKDWSNLLDSLVSIGEELKENDLKKVLNGLKIVCTRQPITSIGVSPYAIDDFGFKFLIDKFEDVIFIREVNTESWNKHYEDREEYEKKTAYWASRVKTIFTGDGKVKEYAAFSTTIRNDNEIEDRANENAVKFFCVTKVNCRSQEDQGEFLDINAQAGELHNNSSRRSRDVREPVYRGLFNNEYFHAKAMKWWIQGSIIGMNNIIVGYRTNNGILYDAEKINLQELETDCNQWYQTWEGARFRQ</sequence>
<reference evidence="2" key="1">
    <citation type="submission" date="2022-11" db="UniProtKB">
        <authorList>
            <consortium name="WormBaseParasite"/>
        </authorList>
    </citation>
    <scope>IDENTIFICATION</scope>
</reference>
<dbReference type="Proteomes" id="UP000887576">
    <property type="component" value="Unplaced"/>
</dbReference>
<proteinExistence type="predicted"/>
<evidence type="ECO:0000313" key="2">
    <source>
        <dbReference type="WBParaSite" id="JU765_v2.g3199.t1"/>
    </source>
</evidence>
<accession>A0AC34R3T9</accession>
<organism evidence="1 2">
    <name type="scientific">Panagrolaimus sp. JU765</name>
    <dbReference type="NCBI Taxonomy" id="591449"/>
    <lineage>
        <taxon>Eukaryota</taxon>
        <taxon>Metazoa</taxon>
        <taxon>Ecdysozoa</taxon>
        <taxon>Nematoda</taxon>
        <taxon>Chromadorea</taxon>
        <taxon>Rhabditida</taxon>
        <taxon>Tylenchina</taxon>
        <taxon>Panagrolaimomorpha</taxon>
        <taxon>Panagrolaimoidea</taxon>
        <taxon>Panagrolaimidae</taxon>
        <taxon>Panagrolaimus</taxon>
    </lineage>
</organism>
<name>A0AC34R3T9_9BILA</name>